<dbReference type="InterPro" id="IPR009620">
    <property type="entry name" value="UPF0236"/>
</dbReference>
<evidence type="ECO:0000313" key="2">
    <source>
        <dbReference type="EMBL" id="VDC28068.1"/>
    </source>
</evidence>
<gene>
    <name evidence="2" type="ORF">FILTAD_01689</name>
</gene>
<reference evidence="2 3" key="1">
    <citation type="submission" date="2018-11" db="EMBL/GenBank/DDBJ databases">
        <authorList>
            <person name="Criscuolo A."/>
        </authorList>
    </citation>
    <scope>NUCLEOTIDE SEQUENCE [LARGE SCALE GENOMIC DNA]</scope>
    <source>
        <strain evidence="2">ATB-66</strain>
    </source>
</reference>
<sequence length="226" mass="25674">MDTYEYDPAVHFLVINGDGAPWITSCREHFKNAFFTLDRFHVARDVRSIFKGHKRYRSICKKLAKYDVDGFMVELNSAVGTFDDDKKEEALADLIRQLSQYPEALGDYRVWLGDQGIDTSGMRPMGSAEGTMRVFAKRLKNGRSWSDKGITAFIDFMVALKDGLDIKTLVGKMESKLRKPQETKPPKHYIEKLKSSVGEATRHNVSYLHQATGKPIYQALKGLQGF</sequence>
<dbReference type="Proteomes" id="UP000270468">
    <property type="component" value="Unassembled WGS sequence"/>
</dbReference>
<evidence type="ECO:0000313" key="3">
    <source>
        <dbReference type="Proteomes" id="UP000270468"/>
    </source>
</evidence>
<dbReference type="AlphaFoldDB" id="A0A3P5XCV6"/>
<protein>
    <recommendedName>
        <fullName evidence="4">Transposase</fullName>
    </recommendedName>
</protein>
<evidence type="ECO:0000256" key="1">
    <source>
        <dbReference type="ARBA" id="ARBA00006539"/>
    </source>
</evidence>
<proteinExistence type="inferred from homology"/>
<keyword evidence="3" id="KW-1185">Reference proteome</keyword>
<dbReference type="EMBL" id="UXAV01000041">
    <property type="protein sequence ID" value="VDC28068.1"/>
    <property type="molecule type" value="Genomic_DNA"/>
</dbReference>
<organism evidence="2 3">
    <name type="scientific">Filibacter tadaridae</name>
    <dbReference type="NCBI Taxonomy" id="2483811"/>
    <lineage>
        <taxon>Bacteria</taxon>
        <taxon>Bacillati</taxon>
        <taxon>Bacillota</taxon>
        <taxon>Bacilli</taxon>
        <taxon>Bacillales</taxon>
        <taxon>Caryophanaceae</taxon>
        <taxon>Filibacter</taxon>
    </lineage>
</organism>
<dbReference type="Pfam" id="PF06782">
    <property type="entry name" value="UPF0236"/>
    <property type="match status" value="1"/>
</dbReference>
<evidence type="ECO:0008006" key="4">
    <source>
        <dbReference type="Google" id="ProtNLM"/>
    </source>
</evidence>
<comment type="similarity">
    <text evidence="1">Belongs to the UPF0236 family.</text>
</comment>
<accession>A0A3P5XCV6</accession>
<name>A0A3P5XCV6_9BACL</name>